<evidence type="ECO:0000313" key="18">
    <source>
        <dbReference type="RefSeq" id="XP_014675720.1"/>
    </source>
</evidence>
<keyword evidence="7" id="KW-0677">Repeat</keyword>
<dbReference type="SMART" id="SM00220">
    <property type="entry name" value="S_TKc"/>
    <property type="match status" value="1"/>
</dbReference>
<dbReference type="InterPro" id="IPR008271">
    <property type="entry name" value="Ser/Thr_kinase_AS"/>
</dbReference>
<dbReference type="SMART" id="SM00745">
    <property type="entry name" value="MIT"/>
    <property type="match status" value="2"/>
</dbReference>
<evidence type="ECO:0000256" key="6">
    <source>
        <dbReference type="ARBA" id="ARBA00022679"/>
    </source>
</evidence>
<keyword evidence="4" id="KW-0963">Cytoplasm</keyword>
<reference evidence="18" key="1">
    <citation type="submission" date="2025-08" db="UniProtKB">
        <authorList>
            <consortium name="RefSeq"/>
        </authorList>
    </citation>
    <scope>IDENTIFICATION</scope>
</reference>
<comment type="catalytic activity">
    <reaction evidence="14">
        <text>L-seryl-[protein] + ATP = O-phospho-L-seryl-[protein] + ADP + H(+)</text>
        <dbReference type="Rhea" id="RHEA:17989"/>
        <dbReference type="Rhea" id="RHEA-COMP:9863"/>
        <dbReference type="Rhea" id="RHEA-COMP:11604"/>
        <dbReference type="ChEBI" id="CHEBI:15378"/>
        <dbReference type="ChEBI" id="CHEBI:29999"/>
        <dbReference type="ChEBI" id="CHEBI:30616"/>
        <dbReference type="ChEBI" id="CHEBI:83421"/>
        <dbReference type="ChEBI" id="CHEBI:456216"/>
        <dbReference type="EC" id="2.7.11.1"/>
    </reaction>
</comment>
<keyword evidence="9" id="KW-0418">Kinase</keyword>
<dbReference type="GeneID" id="106815730"/>
<feature type="domain" description="Protein kinase" evidence="16">
    <location>
        <begin position="14"/>
        <end position="270"/>
    </location>
</feature>
<dbReference type="Gene3D" id="1.10.510.10">
    <property type="entry name" value="Transferase(Phosphotransferase) domain 1"/>
    <property type="match status" value="1"/>
</dbReference>
<dbReference type="RefSeq" id="XP_014675720.1">
    <property type="nucleotide sequence ID" value="XM_014820234.1"/>
</dbReference>
<dbReference type="Gene3D" id="1.20.58.80">
    <property type="entry name" value="Phosphotransferase system, lactose/cellobiose-type IIA subunit"/>
    <property type="match status" value="2"/>
</dbReference>
<dbReference type="InterPro" id="IPR045269">
    <property type="entry name" value="Atg1-like"/>
</dbReference>
<dbReference type="CDD" id="cd14121">
    <property type="entry name" value="STKc_ULK3"/>
    <property type="match status" value="1"/>
</dbReference>
<evidence type="ECO:0000256" key="15">
    <source>
        <dbReference type="PROSITE-ProRule" id="PRU10141"/>
    </source>
</evidence>
<protein>
    <recommendedName>
        <fullName evidence="3">Serine/threonine-protein kinase ULK3</fullName>
        <ecNumber evidence="2">2.7.11.1</ecNumber>
    </recommendedName>
    <alternativeName>
        <fullName evidence="12">Unc-51-like kinase 3</fullName>
    </alternativeName>
</protein>
<accession>A0ABM1EU49</accession>
<sequence length="671" mass="75681">MSTNVLPPPKVPGFVLTEKLGSGTYATVYKAYRVGQTREVVAIKCVRKSSLTKTSTDNLLTEIAILKKIEHEYIVKLKDFQWDDKHIFLIMEYCSGGDLSAFIKLSRCLSEKLAKRFLQQLAKALQFLRVKNIAHMDLKPQNILLKSRQDPILKLADFGFAQWLETSSVGESLRGSPLYMAPEMLLQHKYDASVDLWSVGVILFEALFGRAPYASKSWVELAEKIKDPSPIELPFGVEISAECRDLLIRLLQRDPHQRISYEDFFNHPFIDLEHMPSSDCLPKAIKLVTKAVKQDQQGEVEKAVKLYCQSLDYFVPAIQAEISKQKKDAIRMKVREYVNRAEELKCLLAPQGQSSTEVASNSQVPTRNELDELSVQSDKLAAALKVVDIAAYLDKHEKFEEALEKYEMALGAVLPLLTQHARGREVEVLRYFVEHWMRRAESIKTFLQLRKMEIQKGVMETSASVDAEALFARGTVSEDVDTTRVTTLVRRRDTVKERANTGRVDTVSREWTLESRHCQESGHCPGRMAHWPGEQRTLPGKWTLPGEVDTASESGSDTASESGHCQEICDTAARADTARESGQLSATEWTLPRRRGHLPGEWTLAQENAHSRRADTCQENGQCQAETEKDHCQATADTARRSGTRCQENATLPGEWALPVAEWTDSSVIDR</sequence>
<keyword evidence="11" id="KW-0072">Autophagy</keyword>
<dbReference type="PROSITE" id="PS50011">
    <property type="entry name" value="PROTEIN_KINASE_DOM"/>
    <property type="match status" value="1"/>
</dbReference>
<evidence type="ECO:0000256" key="4">
    <source>
        <dbReference type="ARBA" id="ARBA00022490"/>
    </source>
</evidence>
<comment type="catalytic activity">
    <reaction evidence="13">
        <text>L-threonyl-[protein] + ATP = O-phospho-L-threonyl-[protein] + ADP + H(+)</text>
        <dbReference type="Rhea" id="RHEA:46608"/>
        <dbReference type="Rhea" id="RHEA-COMP:11060"/>
        <dbReference type="Rhea" id="RHEA-COMP:11605"/>
        <dbReference type="ChEBI" id="CHEBI:15378"/>
        <dbReference type="ChEBI" id="CHEBI:30013"/>
        <dbReference type="ChEBI" id="CHEBI:30616"/>
        <dbReference type="ChEBI" id="CHEBI:61977"/>
        <dbReference type="ChEBI" id="CHEBI:456216"/>
        <dbReference type="EC" id="2.7.11.1"/>
    </reaction>
</comment>
<dbReference type="InterPro" id="IPR011009">
    <property type="entry name" value="Kinase-like_dom_sf"/>
</dbReference>
<evidence type="ECO:0000256" key="7">
    <source>
        <dbReference type="ARBA" id="ARBA00022737"/>
    </source>
</evidence>
<dbReference type="Pfam" id="PF04212">
    <property type="entry name" value="MIT"/>
    <property type="match status" value="2"/>
</dbReference>
<evidence type="ECO:0000256" key="14">
    <source>
        <dbReference type="ARBA" id="ARBA00048679"/>
    </source>
</evidence>
<dbReference type="EC" id="2.7.11.1" evidence="2"/>
<evidence type="ECO:0000256" key="8">
    <source>
        <dbReference type="ARBA" id="ARBA00022741"/>
    </source>
</evidence>
<keyword evidence="8 15" id="KW-0547">Nucleotide-binding</keyword>
<evidence type="ECO:0000259" key="16">
    <source>
        <dbReference type="PROSITE" id="PS50011"/>
    </source>
</evidence>
<evidence type="ECO:0000256" key="11">
    <source>
        <dbReference type="ARBA" id="ARBA00023006"/>
    </source>
</evidence>
<dbReference type="InterPro" id="IPR000719">
    <property type="entry name" value="Prot_kinase_dom"/>
</dbReference>
<dbReference type="PANTHER" id="PTHR24348">
    <property type="entry name" value="SERINE/THREONINE-PROTEIN KINASE UNC-51-RELATED"/>
    <property type="match status" value="1"/>
</dbReference>
<dbReference type="InterPro" id="IPR017441">
    <property type="entry name" value="Protein_kinase_ATP_BS"/>
</dbReference>
<dbReference type="InterPro" id="IPR007330">
    <property type="entry name" value="MIT_dom"/>
</dbReference>
<proteinExistence type="predicted"/>
<comment type="subcellular location">
    <subcellularLocation>
        <location evidence="1">Cytoplasm</location>
    </subcellularLocation>
</comment>
<dbReference type="Proteomes" id="UP000695022">
    <property type="component" value="Unplaced"/>
</dbReference>
<evidence type="ECO:0000256" key="9">
    <source>
        <dbReference type="ARBA" id="ARBA00022777"/>
    </source>
</evidence>
<keyword evidence="10 15" id="KW-0067">ATP-binding</keyword>
<evidence type="ECO:0000256" key="10">
    <source>
        <dbReference type="ARBA" id="ARBA00022840"/>
    </source>
</evidence>
<dbReference type="InterPro" id="IPR036181">
    <property type="entry name" value="MIT_dom_sf"/>
</dbReference>
<evidence type="ECO:0000256" key="12">
    <source>
        <dbReference type="ARBA" id="ARBA00032242"/>
    </source>
</evidence>
<dbReference type="Gene3D" id="3.30.200.20">
    <property type="entry name" value="Phosphorylase Kinase, domain 1"/>
    <property type="match status" value="1"/>
</dbReference>
<gene>
    <name evidence="18" type="primary">LOC106815730</name>
</gene>
<organism evidence="17 18">
    <name type="scientific">Priapulus caudatus</name>
    <name type="common">Priapulid worm</name>
    <dbReference type="NCBI Taxonomy" id="37621"/>
    <lineage>
        <taxon>Eukaryota</taxon>
        <taxon>Metazoa</taxon>
        <taxon>Ecdysozoa</taxon>
        <taxon>Scalidophora</taxon>
        <taxon>Priapulida</taxon>
        <taxon>Priapulimorpha</taxon>
        <taxon>Priapulimorphida</taxon>
        <taxon>Priapulidae</taxon>
        <taxon>Priapulus</taxon>
    </lineage>
</organism>
<dbReference type="Pfam" id="PF00069">
    <property type="entry name" value="Pkinase"/>
    <property type="match status" value="1"/>
</dbReference>
<dbReference type="PROSITE" id="PS00108">
    <property type="entry name" value="PROTEIN_KINASE_ST"/>
    <property type="match status" value="1"/>
</dbReference>
<evidence type="ECO:0000256" key="5">
    <source>
        <dbReference type="ARBA" id="ARBA00022527"/>
    </source>
</evidence>
<dbReference type="SUPFAM" id="SSF116846">
    <property type="entry name" value="MIT domain"/>
    <property type="match status" value="2"/>
</dbReference>
<evidence type="ECO:0000313" key="17">
    <source>
        <dbReference type="Proteomes" id="UP000695022"/>
    </source>
</evidence>
<feature type="binding site" evidence="15">
    <location>
        <position position="48"/>
    </location>
    <ligand>
        <name>ATP</name>
        <dbReference type="ChEBI" id="CHEBI:30616"/>
    </ligand>
</feature>
<keyword evidence="5" id="KW-0723">Serine/threonine-protein kinase</keyword>
<evidence type="ECO:0000256" key="3">
    <source>
        <dbReference type="ARBA" id="ARBA00021644"/>
    </source>
</evidence>
<evidence type="ECO:0000256" key="2">
    <source>
        <dbReference type="ARBA" id="ARBA00012513"/>
    </source>
</evidence>
<dbReference type="PROSITE" id="PS00107">
    <property type="entry name" value="PROTEIN_KINASE_ATP"/>
    <property type="match status" value="1"/>
</dbReference>
<keyword evidence="6" id="KW-0808">Transferase</keyword>
<keyword evidence="17" id="KW-1185">Reference proteome</keyword>
<dbReference type="SUPFAM" id="SSF56112">
    <property type="entry name" value="Protein kinase-like (PK-like)"/>
    <property type="match status" value="1"/>
</dbReference>
<evidence type="ECO:0000256" key="13">
    <source>
        <dbReference type="ARBA" id="ARBA00047899"/>
    </source>
</evidence>
<dbReference type="PANTHER" id="PTHR24348:SF65">
    <property type="entry name" value="SERINE_THREONINE-PROTEIN KINASE ULK3"/>
    <property type="match status" value="1"/>
</dbReference>
<evidence type="ECO:0000256" key="1">
    <source>
        <dbReference type="ARBA" id="ARBA00004496"/>
    </source>
</evidence>
<name>A0ABM1EU49_PRICU</name>